<keyword evidence="3" id="KW-1185">Reference proteome</keyword>
<evidence type="ECO:0000313" key="2">
    <source>
        <dbReference type="EMBL" id="TXJ63054.1"/>
    </source>
</evidence>
<gene>
    <name evidence="2" type="ORF">ETF27_01815</name>
</gene>
<evidence type="ECO:0000313" key="3">
    <source>
        <dbReference type="Proteomes" id="UP000321612"/>
    </source>
</evidence>
<sequence>MKMKMEEIKILIEKFLDGETTLAEETTLYRFFQSGQVPSELRPYRMMFNDYAELPSCNTNRDVKREPRRIDYRHRNHWLRIVVAASLLLLMGTFVGFYLHREQMVAQTYAGSYMIVDGKRIDNWQKIKPKVKATLKEADKIERKVESEYVINEAEGEVLENITDPQQRAELENLLKGV</sequence>
<name>A0A5C8GM57_9BACT</name>
<dbReference type="AlphaFoldDB" id="A0A5C8GM57"/>
<feature type="transmembrane region" description="Helical" evidence="1">
    <location>
        <begin position="78"/>
        <end position="99"/>
    </location>
</feature>
<keyword evidence="1" id="KW-0472">Membrane</keyword>
<evidence type="ECO:0000256" key="1">
    <source>
        <dbReference type="SAM" id="Phobius"/>
    </source>
</evidence>
<dbReference type="OrthoDB" id="1047971at2"/>
<reference evidence="3" key="1">
    <citation type="submission" date="2019-05" db="EMBL/GenBank/DDBJ databases">
        <title>Prevotella brunnea sp. nov., isolated from a wound of a patient.</title>
        <authorList>
            <person name="Buhl M."/>
        </authorList>
    </citation>
    <scope>NUCLEOTIDE SEQUENCE [LARGE SCALE GENOMIC DNA]</scope>
    <source>
        <strain evidence="3">A2672</strain>
    </source>
</reference>
<proteinExistence type="predicted"/>
<keyword evidence="1" id="KW-1133">Transmembrane helix</keyword>
<accession>A0A5C8GM57</accession>
<dbReference type="Proteomes" id="UP000321612">
    <property type="component" value="Unassembled WGS sequence"/>
</dbReference>
<dbReference type="RefSeq" id="WP_130830351.1">
    <property type="nucleotide sequence ID" value="NZ_SDIK01000012.1"/>
</dbReference>
<organism evidence="2 3">
    <name type="scientific">Prevotella brunnea</name>
    <dbReference type="NCBI Taxonomy" id="2508867"/>
    <lineage>
        <taxon>Bacteria</taxon>
        <taxon>Pseudomonadati</taxon>
        <taxon>Bacteroidota</taxon>
        <taxon>Bacteroidia</taxon>
        <taxon>Bacteroidales</taxon>
        <taxon>Prevotellaceae</taxon>
        <taxon>Prevotella</taxon>
    </lineage>
</organism>
<comment type="caution">
    <text evidence="2">The sequence shown here is derived from an EMBL/GenBank/DDBJ whole genome shotgun (WGS) entry which is preliminary data.</text>
</comment>
<protein>
    <submittedName>
        <fullName evidence="2">Uncharacterized protein</fullName>
    </submittedName>
</protein>
<keyword evidence="1" id="KW-0812">Transmembrane</keyword>
<dbReference type="EMBL" id="SDIK01000012">
    <property type="protein sequence ID" value="TXJ63054.1"/>
    <property type="molecule type" value="Genomic_DNA"/>
</dbReference>